<dbReference type="Pfam" id="PF06776">
    <property type="entry name" value="IalB"/>
    <property type="match status" value="1"/>
</dbReference>
<proteinExistence type="predicted"/>
<dbReference type="OrthoDB" id="9797912at2"/>
<organism evidence="2 3">
    <name type="scientific">Antarctobacter heliothermus</name>
    <dbReference type="NCBI Taxonomy" id="74033"/>
    <lineage>
        <taxon>Bacteria</taxon>
        <taxon>Pseudomonadati</taxon>
        <taxon>Pseudomonadota</taxon>
        <taxon>Alphaproteobacteria</taxon>
        <taxon>Rhodobacterales</taxon>
        <taxon>Roseobacteraceae</taxon>
        <taxon>Antarctobacter</taxon>
    </lineage>
</organism>
<evidence type="ECO:0000313" key="3">
    <source>
        <dbReference type="Proteomes" id="UP000203589"/>
    </source>
</evidence>
<keyword evidence="3" id="KW-1185">Reference proteome</keyword>
<dbReference type="Proteomes" id="UP000203589">
    <property type="component" value="Chromosome"/>
</dbReference>
<reference evidence="2 3" key="1">
    <citation type="submission" date="2017-07" db="EMBL/GenBank/DDBJ databases">
        <title>Genome Sequence of Antarctobacter heliothermus Strain SMS3 Isolated from a culture of the Diatom Skeletonema marinoi.</title>
        <authorList>
            <person name="Topel M."/>
            <person name="Pinder M.I.M."/>
            <person name="Johansson O.N."/>
            <person name="Kourtchenko O."/>
            <person name="Godhe A."/>
            <person name="Clarke A.K."/>
        </authorList>
    </citation>
    <scope>NUCLEOTIDE SEQUENCE [LARGE SCALE GENOMIC DNA]</scope>
    <source>
        <strain evidence="2 3">SMS3</strain>
    </source>
</reference>
<dbReference type="InterPro" id="IPR038696">
    <property type="entry name" value="IalB_sf"/>
</dbReference>
<dbReference type="RefSeq" id="WP_094035813.1">
    <property type="nucleotide sequence ID" value="NZ_CP022540.1"/>
</dbReference>
<evidence type="ECO:0000313" key="2">
    <source>
        <dbReference type="EMBL" id="ASP21974.1"/>
    </source>
</evidence>
<feature type="signal peptide" evidence="1">
    <location>
        <begin position="1"/>
        <end position="23"/>
    </location>
</feature>
<dbReference type="InterPro" id="IPR010642">
    <property type="entry name" value="Invasion_prot_B"/>
</dbReference>
<dbReference type="Gene3D" id="2.60.40.1880">
    <property type="entry name" value="Invasion associated locus B (IalB) protein"/>
    <property type="match status" value="1"/>
</dbReference>
<feature type="chain" id="PRO_5012307499" evidence="1">
    <location>
        <begin position="24"/>
        <end position="200"/>
    </location>
</feature>
<evidence type="ECO:0000256" key="1">
    <source>
        <dbReference type="SAM" id="SignalP"/>
    </source>
</evidence>
<keyword evidence="1" id="KW-0732">Signal</keyword>
<dbReference type="KEGG" id="aht:ANTHELSMS3_03338"/>
<dbReference type="EMBL" id="CP022540">
    <property type="protein sequence ID" value="ASP21974.1"/>
    <property type="molecule type" value="Genomic_DNA"/>
</dbReference>
<dbReference type="AlphaFoldDB" id="A0A222E6Z2"/>
<accession>A0A222E6Z2</accession>
<protein>
    <submittedName>
        <fullName evidence="2">Invasion associated locus B (IalB) protein</fullName>
    </submittedName>
</protein>
<sequence length="200" mass="21263">MKKPLILLSLIASLGAGAGYAQSADGGDPPAGSGLDLGETVQVTPPAAGAADVPEPYLKEVHKDWSVQCLKIADDREICQMYQLLEDEDGTKLADVYIFKVEDAGQAVAAGVFTVPLETLLPAKLTVQVDSRDAKRYDYSFCNSQGCFARVGFLADDIERFKAGSAARVMLVPMLAPEQPVSLSMSLAGFTAAFEQTTAR</sequence>
<name>A0A222E6Z2_9RHOB</name>
<gene>
    <name evidence="2" type="ORF">ANTHELSMS3_03338</name>
</gene>